<sequence length="94" mass="10685">MRHIDDFIDQLENGENPFNIWVYSSKGQYSQFGTQGKKIRTPGLQKALRKHLQIVVEVVNDAEQEAYLLLPEVHAAVPVSFANGQVQQLTRPTH</sequence>
<protein>
    <submittedName>
        <fullName evidence="1">Uncharacterized protein</fullName>
    </submittedName>
</protein>
<dbReference type="EMBL" id="LDOT01000030">
    <property type="protein sequence ID" value="KLV03604.1"/>
    <property type="molecule type" value="Genomic_DNA"/>
</dbReference>
<dbReference type="OrthoDB" id="5820455at2"/>
<reference evidence="1 2" key="1">
    <citation type="submission" date="2015-05" db="EMBL/GenBank/DDBJ databases">
        <title>Photobacterium galathea sp. nov.</title>
        <authorList>
            <person name="Machado H."/>
            <person name="Gram L."/>
        </authorList>
    </citation>
    <scope>NUCLEOTIDE SEQUENCE [LARGE SCALE GENOMIC DNA]</scope>
    <source>
        <strain evidence="1 2">CGMCC 1.12159</strain>
    </source>
</reference>
<evidence type="ECO:0000313" key="2">
    <source>
        <dbReference type="Proteomes" id="UP000036097"/>
    </source>
</evidence>
<dbReference type="AlphaFoldDB" id="A0A0J1GVY8"/>
<gene>
    <name evidence="1" type="ORF">ABT56_18580</name>
</gene>
<name>A0A0J1GVY8_9GAMM</name>
<dbReference type="PATRIC" id="fig|1195763.3.peg.3972"/>
<keyword evidence="2" id="KW-1185">Reference proteome</keyword>
<dbReference type="Proteomes" id="UP000036097">
    <property type="component" value="Unassembled WGS sequence"/>
</dbReference>
<organism evidence="1 2">
    <name type="scientific">Photobacterium aquae</name>
    <dbReference type="NCBI Taxonomy" id="1195763"/>
    <lineage>
        <taxon>Bacteria</taxon>
        <taxon>Pseudomonadati</taxon>
        <taxon>Pseudomonadota</taxon>
        <taxon>Gammaproteobacteria</taxon>
        <taxon>Vibrionales</taxon>
        <taxon>Vibrionaceae</taxon>
        <taxon>Photobacterium</taxon>
    </lineage>
</organism>
<accession>A0A0J1GVY8</accession>
<comment type="caution">
    <text evidence="1">The sequence shown here is derived from an EMBL/GenBank/DDBJ whole genome shotgun (WGS) entry which is preliminary data.</text>
</comment>
<dbReference type="RefSeq" id="WP_047880404.1">
    <property type="nucleotide sequence ID" value="NZ_LDOT01000030.1"/>
</dbReference>
<proteinExistence type="predicted"/>
<evidence type="ECO:0000313" key="1">
    <source>
        <dbReference type="EMBL" id="KLV03604.1"/>
    </source>
</evidence>